<proteinExistence type="predicted"/>
<evidence type="ECO:0000256" key="1">
    <source>
        <dbReference type="PROSITE-ProRule" id="PRU00103"/>
    </source>
</evidence>
<accession>A0ABQ9EAW4</accession>
<comment type="caution">
    <text evidence="3">The sequence shown here is derived from an EMBL/GenBank/DDBJ whole genome shotgun (WGS) entry which is preliminary data.</text>
</comment>
<dbReference type="PROSITE" id="PS50077">
    <property type="entry name" value="HEAT_REPEAT"/>
    <property type="match status" value="1"/>
</dbReference>
<dbReference type="PROSITE" id="PS50896">
    <property type="entry name" value="LISH"/>
    <property type="match status" value="1"/>
</dbReference>
<dbReference type="InterPro" id="IPR006594">
    <property type="entry name" value="LisH"/>
</dbReference>
<dbReference type="InterPro" id="IPR040362">
    <property type="entry name" value="RELCH"/>
</dbReference>
<feature type="repeat" description="HEAT" evidence="1">
    <location>
        <begin position="487"/>
        <end position="526"/>
    </location>
</feature>
<evidence type="ECO:0000313" key="4">
    <source>
        <dbReference type="Proteomes" id="UP001217089"/>
    </source>
</evidence>
<dbReference type="InterPro" id="IPR011989">
    <property type="entry name" value="ARM-like"/>
</dbReference>
<dbReference type="Proteomes" id="UP001217089">
    <property type="component" value="Unassembled WGS sequence"/>
</dbReference>
<keyword evidence="4" id="KW-1185">Reference proteome</keyword>
<organism evidence="3 4">
    <name type="scientific">Tegillarca granosa</name>
    <name type="common">Malaysian cockle</name>
    <name type="synonym">Anadara granosa</name>
    <dbReference type="NCBI Taxonomy" id="220873"/>
    <lineage>
        <taxon>Eukaryota</taxon>
        <taxon>Metazoa</taxon>
        <taxon>Spiralia</taxon>
        <taxon>Lophotrochozoa</taxon>
        <taxon>Mollusca</taxon>
        <taxon>Bivalvia</taxon>
        <taxon>Autobranchia</taxon>
        <taxon>Pteriomorphia</taxon>
        <taxon>Arcoida</taxon>
        <taxon>Arcoidea</taxon>
        <taxon>Arcidae</taxon>
        <taxon>Tegillarca</taxon>
    </lineage>
</organism>
<protein>
    <recommendedName>
        <fullName evidence="5">LisH domain and HEAT repeat-containing protein KIAA1468 homolog</fullName>
    </recommendedName>
</protein>
<dbReference type="InterPro" id="IPR016024">
    <property type="entry name" value="ARM-type_fold"/>
</dbReference>
<dbReference type="InterPro" id="IPR021133">
    <property type="entry name" value="HEAT_type_2"/>
</dbReference>
<feature type="coiled-coil region" evidence="2">
    <location>
        <begin position="186"/>
        <end position="213"/>
    </location>
</feature>
<evidence type="ECO:0008006" key="5">
    <source>
        <dbReference type="Google" id="ProtNLM"/>
    </source>
</evidence>
<dbReference type="EMBL" id="JARBDR010000917">
    <property type="protein sequence ID" value="KAJ8302481.1"/>
    <property type="molecule type" value="Genomic_DNA"/>
</dbReference>
<dbReference type="SUPFAM" id="SSF48371">
    <property type="entry name" value="ARM repeat"/>
    <property type="match status" value="1"/>
</dbReference>
<keyword evidence="2" id="KW-0175">Coiled coil</keyword>
<evidence type="ECO:0000313" key="3">
    <source>
        <dbReference type="EMBL" id="KAJ8302481.1"/>
    </source>
</evidence>
<name>A0ABQ9EAW4_TEGGR</name>
<dbReference type="Gene3D" id="1.25.10.10">
    <property type="entry name" value="Leucine-rich Repeat Variant"/>
    <property type="match status" value="1"/>
</dbReference>
<reference evidence="3 4" key="1">
    <citation type="submission" date="2022-12" db="EMBL/GenBank/DDBJ databases">
        <title>Chromosome-level genome of Tegillarca granosa.</title>
        <authorList>
            <person name="Kim J."/>
        </authorList>
    </citation>
    <scope>NUCLEOTIDE SEQUENCE [LARGE SCALE GENOMIC DNA]</scope>
    <source>
        <strain evidence="3">Teg-2019</strain>
        <tissue evidence="3">Adductor muscle</tissue>
    </source>
</reference>
<sequence length="611" mass="68908">MSVTKDDLTSPGLPRTSSIQTFDSLDFARYSDDGGGQVDERVAVLEFELRKAQDTIKSLRASLTREIETDLGSNENLDEGIVQPGKDDQIKPLEKRAINFLVNEYLLLNNYKLTSVTFSEENEDQDFEDWDDVGLNKPRPPDLLHLFKDYGSHTSPDVDMFDASCSVASFDDEEMHHLQWQWDQDRELLESRIDCLEEQLNSVREDYNLALQQLSDVKSQKSGDVNSADSYKNRTLSIDNETLVGDESHDFVNTSSSLTTENLLKSTAHSTDSRDDSTVIVDTERANSEHNSYETGDSDFIVIEHHSGGMIPECLESPSSTSTEGSYRKLSSTFKKALLDVCFHVAKDNRLITEMSKIVGTSKDSVVLMLGRCLPHIVPNVLLAKREELIPLILCTAMLHPDTRERDNLLNILFNLIKKPDDEQRQMILTGCIAYAEHVGQARLEEELLPQCWEQISHKYVERRLLVAEACGALASYLPPEILSSLVLSMLQQMLMDDKDEEVREAVVRSLGLLIGFITDQDKYSQAYELLKSALKDSSERVVMATQHVFLPSFASWAFELGKLEHNLIHSVIKDLEELVKATPYYLLHSLSSTGNLTLRPNLTCQDSDIS</sequence>
<evidence type="ECO:0000256" key="2">
    <source>
        <dbReference type="SAM" id="Coils"/>
    </source>
</evidence>
<gene>
    <name evidence="3" type="ORF">KUTeg_018877</name>
</gene>
<dbReference type="PANTHER" id="PTHR32059:SF0">
    <property type="entry name" value="RAB11-BINDING PROTEIN RELCH"/>
    <property type="match status" value="1"/>
</dbReference>
<dbReference type="PANTHER" id="PTHR32059">
    <property type="entry name" value="RAB11-BINDING PROTEIN RELCH"/>
    <property type="match status" value="1"/>
</dbReference>